<dbReference type="InterPro" id="IPR024344">
    <property type="entry name" value="MDMPI_metal-binding"/>
</dbReference>
<dbReference type="InterPro" id="IPR017517">
    <property type="entry name" value="Maleyloyr_isom"/>
</dbReference>
<protein>
    <submittedName>
        <fullName evidence="10">TIGR03083 family protein</fullName>
    </submittedName>
</protein>
<reference evidence="10 11" key="1">
    <citation type="submission" date="2022-06" db="EMBL/GenBank/DDBJ databases">
        <title>Genomic Encyclopedia of Type Strains, Phase I: the one thousand microbial genomes (KMG-I) project.</title>
        <authorList>
            <person name="Kyrpides N."/>
        </authorList>
    </citation>
    <scope>NUCLEOTIDE SEQUENCE [LARGE SCALE GENOMIC DNA]</scope>
    <source>
        <strain evidence="10 11">DSM 43889</strain>
    </source>
</reference>
<keyword evidence="5 8" id="KW-1133">Transmembrane helix</keyword>
<evidence type="ECO:0000313" key="11">
    <source>
        <dbReference type="Proteomes" id="UP000791080"/>
    </source>
</evidence>
<keyword evidence="6 8" id="KW-0472">Membrane</keyword>
<dbReference type="SUPFAM" id="SSF109854">
    <property type="entry name" value="DinB/YfiT-like putative metalloenzymes"/>
    <property type="match status" value="1"/>
</dbReference>
<feature type="transmembrane region" description="Helical" evidence="8">
    <location>
        <begin position="46"/>
        <end position="68"/>
    </location>
</feature>
<evidence type="ECO:0000259" key="9">
    <source>
        <dbReference type="Pfam" id="PF11716"/>
    </source>
</evidence>
<evidence type="ECO:0000256" key="8">
    <source>
        <dbReference type="SAM" id="Phobius"/>
    </source>
</evidence>
<comment type="caution">
    <text evidence="10">The sequence shown here is derived from an EMBL/GenBank/DDBJ whole genome shotgun (WGS) entry which is preliminary data.</text>
</comment>
<proteinExistence type="predicted"/>
<evidence type="ECO:0000256" key="3">
    <source>
        <dbReference type="ARBA" id="ARBA00022475"/>
    </source>
</evidence>
<dbReference type="Gene3D" id="1.20.120.450">
    <property type="entry name" value="dinb family like domain"/>
    <property type="match status" value="1"/>
</dbReference>
<organism evidence="10 11">
    <name type="scientific">Actinoalloteichus caeruleus DSM 43889</name>
    <dbReference type="NCBI Taxonomy" id="1120930"/>
    <lineage>
        <taxon>Bacteria</taxon>
        <taxon>Bacillati</taxon>
        <taxon>Actinomycetota</taxon>
        <taxon>Actinomycetes</taxon>
        <taxon>Pseudonocardiales</taxon>
        <taxon>Pseudonocardiaceae</taxon>
        <taxon>Actinoalloteichus</taxon>
        <taxon>Actinoalloteichus cyanogriseus</taxon>
    </lineage>
</organism>
<feature type="transmembrane region" description="Helical" evidence="8">
    <location>
        <begin position="249"/>
        <end position="269"/>
    </location>
</feature>
<evidence type="ECO:0000256" key="1">
    <source>
        <dbReference type="ARBA" id="ARBA00004651"/>
    </source>
</evidence>
<evidence type="ECO:0000256" key="7">
    <source>
        <dbReference type="SAM" id="MobiDB-lite"/>
    </source>
</evidence>
<dbReference type="Proteomes" id="UP000791080">
    <property type="component" value="Unassembled WGS sequence"/>
</dbReference>
<evidence type="ECO:0000313" key="10">
    <source>
        <dbReference type="EMBL" id="MCP2330161.1"/>
    </source>
</evidence>
<dbReference type="NCBIfam" id="TIGR03083">
    <property type="entry name" value="maleylpyruvate isomerase family mycothiol-dependent enzyme"/>
    <property type="match status" value="1"/>
</dbReference>
<name>A0ABT1JEG2_ACTCY</name>
<dbReference type="EMBL" id="AUBJ02000001">
    <property type="protein sequence ID" value="MCP2330161.1"/>
    <property type="molecule type" value="Genomic_DNA"/>
</dbReference>
<dbReference type="Gene3D" id="1.20.1250.20">
    <property type="entry name" value="MFS general substrate transporter like domains"/>
    <property type="match status" value="2"/>
</dbReference>
<feature type="transmembrane region" description="Helical" evidence="8">
    <location>
        <begin position="101"/>
        <end position="119"/>
    </location>
</feature>
<dbReference type="InterPro" id="IPR036259">
    <property type="entry name" value="MFS_trans_sf"/>
</dbReference>
<dbReference type="RefSeq" id="WP_253860095.1">
    <property type="nucleotide sequence ID" value="NZ_AUBJ02000001.1"/>
</dbReference>
<feature type="transmembrane region" description="Helical" evidence="8">
    <location>
        <begin position="304"/>
        <end position="327"/>
    </location>
</feature>
<feature type="transmembrane region" description="Helical" evidence="8">
    <location>
        <begin position="75"/>
        <end position="95"/>
    </location>
</feature>
<feature type="transmembrane region" description="Helical" evidence="8">
    <location>
        <begin position="281"/>
        <end position="298"/>
    </location>
</feature>
<feature type="compositionally biased region" description="Basic and acidic residues" evidence="7">
    <location>
        <begin position="593"/>
        <end position="602"/>
    </location>
</feature>
<dbReference type="InterPro" id="IPR050171">
    <property type="entry name" value="MFS_Transporters"/>
</dbReference>
<dbReference type="PANTHER" id="PTHR23517">
    <property type="entry name" value="RESISTANCE PROTEIN MDTM, PUTATIVE-RELATED-RELATED"/>
    <property type="match status" value="1"/>
</dbReference>
<feature type="region of interest" description="Disordered" evidence="7">
    <location>
        <begin position="389"/>
        <end position="446"/>
    </location>
</feature>
<dbReference type="Pfam" id="PF07690">
    <property type="entry name" value="MFS_1"/>
    <property type="match status" value="1"/>
</dbReference>
<feature type="transmembrane region" description="Helical" evidence="8">
    <location>
        <begin position="169"/>
        <end position="187"/>
    </location>
</feature>
<accession>A0ABT1JEG2</accession>
<dbReference type="InterPro" id="IPR011701">
    <property type="entry name" value="MFS"/>
</dbReference>
<feature type="transmembrane region" description="Helical" evidence="8">
    <location>
        <begin position="339"/>
        <end position="360"/>
    </location>
</feature>
<feature type="compositionally biased region" description="Polar residues" evidence="7">
    <location>
        <begin position="567"/>
        <end position="579"/>
    </location>
</feature>
<comment type="subcellular location">
    <subcellularLocation>
        <location evidence="1">Cell membrane</location>
        <topology evidence="1">Multi-pass membrane protein</topology>
    </subcellularLocation>
</comment>
<evidence type="ECO:0000256" key="2">
    <source>
        <dbReference type="ARBA" id="ARBA00022448"/>
    </source>
</evidence>
<dbReference type="PANTHER" id="PTHR23517:SF3">
    <property type="entry name" value="INTEGRAL MEMBRANE TRANSPORT PROTEIN"/>
    <property type="match status" value="1"/>
</dbReference>
<dbReference type="InterPro" id="IPR034660">
    <property type="entry name" value="DinB/YfiT-like"/>
</dbReference>
<feature type="region of interest" description="Disordered" evidence="7">
    <location>
        <begin position="521"/>
        <end position="606"/>
    </location>
</feature>
<feature type="transmembrane region" description="Helical" evidence="8">
    <location>
        <begin position="12"/>
        <end position="34"/>
    </location>
</feature>
<evidence type="ECO:0000256" key="6">
    <source>
        <dbReference type="ARBA" id="ARBA00023136"/>
    </source>
</evidence>
<dbReference type="InterPro" id="IPR036527">
    <property type="entry name" value="SCP2_sterol-bd_dom_sf"/>
</dbReference>
<evidence type="ECO:0000256" key="5">
    <source>
        <dbReference type="ARBA" id="ARBA00022989"/>
    </source>
</evidence>
<keyword evidence="4 8" id="KW-0812">Transmembrane</keyword>
<dbReference type="SUPFAM" id="SSF103473">
    <property type="entry name" value="MFS general substrate transporter"/>
    <property type="match status" value="1"/>
</dbReference>
<keyword evidence="3" id="KW-1003">Cell membrane</keyword>
<evidence type="ECO:0000256" key="4">
    <source>
        <dbReference type="ARBA" id="ARBA00022692"/>
    </source>
</evidence>
<keyword evidence="11" id="KW-1185">Reference proteome</keyword>
<sequence length="830" mass="86266">MRGTRVGRALPAAVGIGLLANATFTGLVSVALPLFLADRGAGKGEIALFFVLNALAAAVLNLTVGRVLRRGSSRWAVAGSAGVSALGLVALAVTAETAARYPAGMAVMAMSLVYPQYVAMAHHYSSRSVARTVSSLRIRYVAGYVAGLGVFAVAAEAERVTTSPLLGPVGVAVGLALLNVAVAWLPLSGRPAPERQADQVGPAAAGARWRPSRALVVTAAIAVLSLRAADSLRGVYLPLYANDAGIGSSGVSALFAVTAVVEFAVLVPIAAASDRFGSRPALVVVSLVGLASFLMIVVDAGYPVLVLSQVVYAVFAAGFQSIGLVILGEALASGMGGGAALYTALVQVGSTVGILAPLVVPGYSPAVFLIAVGFCALATVLLLVGRRPTASSDGADPLARTTEDSPMRTRRRGPPAADGGGPPRRPATRRTRDDAPPGPRCPRHPLLVLGARGADAAAGPLLPSRRLATGGRDAVGRPTRLVRRCHGDRAARACGRRRTAPVRRAVLLGDDGDMAAPATLDGRARAGSEPGPGSCEIGAAGNGDRGEGATRTARHLGPPQDPRPASPTDQGEPMTTTGPSAERPSTRPAPPDDQVHPPRDGEPSALVPWLRRRAELLIALSEGWSDADLRAPSALPGWSRAHVLVHLGQLTSAMGRQAEHALRDELVDVYDGGRPGRDAAIEAAARGTDREVRDTLATGLRRLLAAWDRVSPQDWARPVRYRDGDLAGTALAVWREVEIHLVDLDCGYRTSEWPPAFTDHLVEFMTWRLPEGVAVRLVPSDGGRTWSYGDGDPVTVTGTATDLAAWLAGRDAPSLRADRPEGPPTLTPWN</sequence>
<keyword evidence="2" id="KW-0813">Transport</keyword>
<gene>
    <name evidence="10" type="ORF">G443_000431</name>
</gene>
<dbReference type="Pfam" id="PF11716">
    <property type="entry name" value="MDMPI_N"/>
    <property type="match status" value="1"/>
</dbReference>
<feature type="domain" description="Mycothiol-dependent maleylpyruvate isomerase metal-binding" evidence="9">
    <location>
        <begin position="614"/>
        <end position="744"/>
    </location>
</feature>
<feature type="transmembrane region" description="Helical" evidence="8">
    <location>
        <begin position="140"/>
        <end position="157"/>
    </location>
</feature>
<dbReference type="SUPFAM" id="SSF55718">
    <property type="entry name" value="SCP-like"/>
    <property type="match status" value="1"/>
</dbReference>
<feature type="transmembrane region" description="Helical" evidence="8">
    <location>
        <begin position="366"/>
        <end position="384"/>
    </location>
</feature>